<keyword evidence="4" id="KW-1185">Reference proteome</keyword>
<dbReference type="PROSITE" id="PS51450">
    <property type="entry name" value="LRR"/>
    <property type="match status" value="1"/>
</dbReference>
<evidence type="ECO:0000313" key="4">
    <source>
        <dbReference type="Proteomes" id="UP001627154"/>
    </source>
</evidence>
<dbReference type="InterPro" id="IPR050216">
    <property type="entry name" value="LRR_domain-containing"/>
</dbReference>
<dbReference type="SUPFAM" id="SSF52058">
    <property type="entry name" value="L domain-like"/>
    <property type="match status" value="1"/>
</dbReference>
<dbReference type="InterPro" id="IPR001611">
    <property type="entry name" value="Leu-rich_rpt"/>
</dbReference>
<organism evidence="3 4">
    <name type="scientific">Trichogramma kaykai</name>
    <dbReference type="NCBI Taxonomy" id="54128"/>
    <lineage>
        <taxon>Eukaryota</taxon>
        <taxon>Metazoa</taxon>
        <taxon>Ecdysozoa</taxon>
        <taxon>Arthropoda</taxon>
        <taxon>Hexapoda</taxon>
        <taxon>Insecta</taxon>
        <taxon>Pterygota</taxon>
        <taxon>Neoptera</taxon>
        <taxon>Endopterygota</taxon>
        <taxon>Hymenoptera</taxon>
        <taxon>Apocrita</taxon>
        <taxon>Proctotrupomorpha</taxon>
        <taxon>Chalcidoidea</taxon>
        <taxon>Trichogrammatidae</taxon>
        <taxon>Trichogramma</taxon>
    </lineage>
</organism>
<dbReference type="PANTHER" id="PTHR48051">
    <property type="match status" value="1"/>
</dbReference>
<name>A0ABD2WM12_9HYME</name>
<evidence type="ECO:0000313" key="3">
    <source>
        <dbReference type="EMBL" id="KAL3394063.1"/>
    </source>
</evidence>
<dbReference type="Pfam" id="PF13855">
    <property type="entry name" value="LRR_8"/>
    <property type="match status" value="2"/>
</dbReference>
<keyword evidence="1" id="KW-0433">Leucine-rich repeat</keyword>
<sequence>MDTTKNVCNSKDSEDMVKEIQDKDILHWNYRGLKEIPEAIRHHGTNVKEIYLKNNELTSLPSWLKDCSEVTNLYFYGNNIERVPDALGQMSHLTVLDISANRLSEFPTCLAYLKNLQSLSVDQNSITRLPTSLEKLKKLERLSISGNQIVVLPEWLGTLPRLTELLADNNLIEEIPNRLTLSTSLELLSVRSNKLNFLPMNGFLSNPIIRFDSNLFLNYLSLPVLLQLFSKTSQPSSQVEAGGSLAYGCFSSRNNDKRRHDAGIKLLLISDRNRVEYKEVAVQLPRQLLAVHTHYENVTISLWESSLRKFYASRYRHTLDINIDPPDVITERDLRNDHYLQDVNPQELSRLSYNLILNGPISICVNQFCNQPIFTEAWIIFAIGKNTFLIPNITILCSHRCAINFLKTPYFMDNFELYRLHHN</sequence>
<dbReference type="InterPro" id="IPR032675">
    <property type="entry name" value="LRR_dom_sf"/>
</dbReference>
<keyword evidence="2" id="KW-0677">Repeat</keyword>
<dbReference type="EMBL" id="JBJJXI010000094">
    <property type="protein sequence ID" value="KAL3394063.1"/>
    <property type="molecule type" value="Genomic_DNA"/>
</dbReference>
<dbReference type="Gene3D" id="3.80.10.10">
    <property type="entry name" value="Ribonuclease Inhibitor"/>
    <property type="match status" value="1"/>
</dbReference>
<comment type="caution">
    <text evidence="3">The sequence shown here is derived from an EMBL/GenBank/DDBJ whole genome shotgun (WGS) entry which is preliminary data.</text>
</comment>
<dbReference type="InterPro" id="IPR003591">
    <property type="entry name" value="Leu-rich_rpt_typical-subtyp"/>
</dbReference>
<dbReference type="PANTHER" id="PTHR48051:SF1">
    <property type="entry name" value="RAS SUPPRESSOR PROTEIN 1"/>
    <property type="match status" value="1"/>
</dbReference>
<dbReference type="AlphaFoldDB" id="A0ABD2WM12"/>
<proteinExistence type="predicted"/>
<dbReference type="SMART" id="SM00364">
    <property type="entry name" value="LRR_BAC"/>
    <property type="match status" value="6"/>
</dbReference>
<accession>A0ABD2WM12</accession>
<dbReference type="Proteomes" id="UP001627154">
    <property type="component" value="Unassembled WGS sequence"/>
</dbReference>
<dbReference type="SMART" id="SM00369">
    <property type="entry name" value="LRR_TYP"/>
    <property type="match status" value="6"/>
</dbReference>
<evidence type="ECO:0000256" key="2">
    <source>
        <dbReference type="ARBA" id="ARBA00022737"/>
    </source>
</evidence>
<protein>
    <submittedName>
        <fullName evidence="3">Uncharacterized protein</fullName>
    </submittedName>
</protein>
<gene>
    <name evidence="3" type="ORF">TKK_011726</name>
</gene>
<evidence type="ECO:0000256" key="1">
    <source>
        <dbReference type="ARBA" id="ARBA00022614"/>
    </source>
</evidence>
<reference evidence="3 4" key="1">
    <citation type="journal article" date="2024" name="bioRxiv">
        <title>A reference genome for Trichogramma kaykai: A tiny desert-dwelling parasitoid wasp with competing sex-ratio distorters.</title>
        <authorList>
            <person name="Culotta J."/>
            <person name="Lindsey A.R."/>
        </authorList>
    </citation>
    <scope>NUCLEOTIDE SEQUENCE [LARGE SCALE GENOMIC DNA]</scope>
    <source>
        <strain evidence="3 4">KSX58</strain>
    </source>
</reference>